<feature type="compositionally biased region" description="Low complexity" evidence="1">
    <location>
        <begin position="378"/>
        <end position="401"/>
    </location>
</feature>
<feature type="signal peptide" evidence="2">
    <location>
        <begin position="1"/>
        <end position="22"/>
    </location>
</feature>
<evidence type="ECO:0000256" key="2">
    <source>
        <dbReference type="SAM" id="SignalP"/>
    </source>
</evidence>
<feature type="compositionally biased region" description="Polar residues" evidence="1">
    <location>
        <begin position="335"/>
        <end position="346"/>
    </location>
</feature>
<feature type="region of interest" description="Disordered" evidence="1">
    <location>
        <begin position="335"/>
        <end position="358"/>
    </location>
</feature>
<accession>A0A1H6LIT9</accession>
<name>A0A1H6LIT9_MYCRU</name>
<gene>
    <name evidence="3" type="ORF">SAMN04489835_4833</name>
</gene>
<evidence type="ECO:0000313" key="3">
    <source>
        <dbReference type="EMBL" id="SEH84674.1"/>
    </source>
</evidence>
<organism evidence="3 4">
    <name type="scientific">Mycolicibacterium rutilum</name>
    <name type="common">Mycobacterium rutilum</name>
    <dbReference type="NCBI Taxonomy" id="370526"/>
    <lineage>
        <taxon>Bacteria</taxon>
        <taxon>Bacillati</taxon>
        <taxon>Actinomycetota</taxon>
        <taxon>Actinomycetes</taxon>
        <taxon>Mycobacteriales</taxon>
        <taxon>Mycobacteriaceae</taxon>
        <taxon>Mycolicibacterium</taxon>
    </lineage>
</organism>
<dbReference type="Proteomes" id="UP000182915">
    <property type="component" value="Chromosome I"/>
</dbReference>
<protein>
    <recommendedName>
        <fullName evidence="5">PE-PGRS family protein</fullName>
    </recommendedName>
</protein>
<sequence length="488" mass="49058">MHVASRSYLTAGVALVSASAIAVSPIAPSAPEIPLPAVHASSPAFALSAMTNPVEEWARVIETSLSNVNTVGQRWLADPAPLLRQVLANQLGMATNLPAVAQALVARLGQMNPADPNSVPAMFEQFIVNQLESVGILADALQSVVDQLGAVMDPADPFGVPATVRQMIDQFASGEFAQGVTTFASLGVLIGLPVIMAGFPIAGVLSQPFKDLANIIDPTGVASQPLRNIANFIDRVPSVLPSVLLNGILGPLNSAGVATAASLEDIVDAVMGADPISLVSALLNAPAKITDAFLNGIMAPGDFPMAGLIGGPFGISAVGAVMDAIKSLAQAIASPTTSARQSTSAPDTALVSDSPLKSEPDLTVTVDVVAEAEEEPTADAAPAPVAQEPAAEPVVAEVSTPEVDEGDAEPNLVRVSLKAEPGETGMGTTQPGDEDPVDDETAGDFATTPGAVITPADGSDAPAGQAGESDSQTSTSDGPAGGAGDGEA</sequence>
<dbReference type="STRING" id="370526.SAMN04489835_4833"/>
<dbReference type="EMBL" id="LT629971">
    <property type="protein sequence ID" value="SEH84674.1"/>
    <property type="molecule type" value="Genomic_DNA"/>
</dbReference>
<keyword evidence="2" id="KW-0732">Signal</keyword>
<feature type="chain" id="PRO_5038992937" description="PE-PGRS family protein" evidence="2">
    <location>
        <begin position="23"/>
        <end position="488"/>
    </location>
</feature>
<evidence type="ECO:0000256" key="1">
    <source>
        <dbReference type="SAM" id="MobiDB-lite"/>
    </source>
</evidence>
<feature type="compositionally biased region" description="Gly residues" evidence="1">
    <location>
        <begin position="479"/>
        <end position="488"/>
    </location>
</feature>
<keyword evidence="4" id="KW-1185">Reference proteome</keyword>
<proteinExistence type="predicted"/>
<feature type="region of interest" description="Disordered" evidence="1">
    <location>
        <begin position="374"/>
        <end position="488"/>
    </location>
</feature>
<reference evidence="4" key="1">
    <citation type="submission" date="2016-10" db="EMBL/GenBank/DDBJ databases">
        <authorList>
            <person name="Varghese N."/>
            <person name="Submissions S."/>
        </authorList>
    </citation>
    <scope>NUCLEOTIDE SEQUENCE [LARGE SCALE GENOMIC DNA]</scope>
    <source>
        <strain evidence="4">DSM 45405</strain>
    </source>
</reference>
<evidence type="ECO:0008006" key="5">
    <source>
        <dbReference type="Google" id="ProtNLM"/>
    </source>
</evidence>
<evidence type="ECO:0000313" key="4">
    <source>
        <dbReference type="Proteomes" id="UP000182915"/>
    </source>
</evidence>
<dbReference type="AlphaFoldDB" id="A0A1H6LIT9"/>
<feature type="compositionally biased region" description="Acidic residues" evidence="1">
    <location>
        <begin position="432"/>
        <end position="442"/>
    </location>
</feature>